<proteinExistence type="predicted"/>
<sequence>MYVLDPASVGTVSSCILLRFSIAVNHPWIRCPASNSLTLTRTLNSCGILSETRRPMEERTHASRYYFQKIIIDGSLSTPRDDAHQELARLRVGLNPSERDYRH</sequence>
<gene>
    <name evidence="1" type="ORF">LshimejAT787_0101590</name>
</gene>
<keyword evidence="2" id="KW-1185">Reference proteome</keyword>
<dbReference type="AlphaFoldDB" id="A0A9P3PC81"/>
<organism evidence="1 2">
    <name type="scientific">Lyophyllum shimeji</name>
    <name type="common">Hon-shimeji</name>
    <name type="synonym">Tricholoma shimeji</name>
    <dbReference type="NCBI Taxonomy" id="47721"/>
    <lineage>
        <taxon>Eukaryota</taxon>
        <taxon>Fungi</taxon>
        <taxon>Dikarya</taxon>
        <taxon>Basidiomycota</taxon>
        <taxon>Agaricomycotina</taxon>
        <taxon>Agaricomycetes</taxon>
        <taxon>Agaricomycetidae</taxon>
        <taxon>Agaricales</taxon>
        <taxon>Tricholomatineae</taxon>
        <taxon>Lyophyllaceae</taxon>
        <taxon>Lyophyllum</taxon>
    </lineage>
</organism>
<dbReference type="Proteomes" id="UP001063166">
    <property type="component" value="Unassembled WGS sequence"/>
</dbReference>
<evidence type="ECO:0000313" key="2">
    <source>
        <dbReference type="Proteomes" id="UP001063166"/>
    </source>
</evidence>
<reference evidence="1" key="1">
    <citation type="submission" date="2022-07" db="EMBL/GenBank/DDBJ databases">
        <title>The genome of Lyophyllum shimeji provides insight into the initial evolution of ectomycorrhizal fungal genome.</title>
        <authorList>
            <person name="Kobayashi Y."/>
            <person name="Shibata T."/>
            <person name="Hirakawa H."/>
            <person name="Shigenobu S."/>
            <person name="Nishiyama T."/>
            <person name="Yamada A."/>
            <person name="Hasebe M."/>
            <person name="Kawaguchi M."/>
        </authorList>
    </citation>
    <scope>NUCLEOTIDE SEQUENCE</scope>
    <source>
        <strain evidence="1">AT787</strain>
    </source>
</reference>
<name>A0A9P3PC81_LYOSH</name>
<comment type="caution">
    <text evidence="1">The sequence shown here is derived from an EMBL/GenBank/DDBJ whole genome shotgun (WGS) entry which is preliminary data.</text>
</comment>
<protein>
    <submittedName>
        <fullName evidence="1">Uncharacterized protein</fullName>
    </submittedName>
</protein>
<dbReference type="EMBL" id="BRPK01000001">
    <property type="protein sequence ID" value="GLB33275.1"/>
    <property type="molecule type" value="Genomic_DNA"/>
</dbReference>
<accession>A0A9P3PC81</accession>
<evidence type="ECO:0000313" key="1">
    <source>
        <dbReference type="EMBL" id="GLB33275.1"/>
    </source>
</evidence>